<evidence type="ECO:0000256" key="11">
    <source>
        <dbReference type="ARBA" id="ARBA00023136"/>
    </source>
</evidence>
<sequence length="259" mass="28381">MTVALSLGLCYLTYLILRGGWRTSRGRLRIDFSMNALIMAALSIAAAMFFFGPITGLALVAIIAIHEFGHVAAFRICGHDDATFRLIPLMGGVASSAKRPDGPLQQYFISIMGPAICIAPTILALSLVYGNYDMPPMLREFLWDFGIFSGTINFFNLLPIGPLDGGKISHILFEIFWPKAAKPFGMVMMGIALLVGIYMQSIFIILLTLMSLPNVTQPPPYILARKPTKRQGAMLLGTYLVSAATLLWAGIPLLAYYLR</sequence>
<evidence type="ECO:0000256" key="10">
    <source>
        <dbReference type="ARBA" id="ARBA00023049"/>
    </source>
</evidence>
<dbReference type="Pfam" id="PF02163">
    <property type="entry name" value="Peptidase_M50"/>
    <property type="match status" value="2"/>
</dbReference>
<keyword evidence="6" id="KW-0479">Metal-binding</keyword>
<feature type="transmembrane region" description="Helical" evidence="12">
    <location>
        <begin position="6"/>
        <end position="24"/>
    </location>
</feature>
<evidence type="ECO:0000256" key="7">
    <source>
        <dbReference type="ARBA" id="ARBA00022801"/>
    </source>
</evidence>
<evidence type="ECO:0000256" key="2">
    <source>
        <dbReference type="ARBA" id="ARBA00004141"/>
    </source>
</evidence>
<keyword evidence="15" id="KW-1185">Reference proteome</keyword>
<keyword evidence="5 12" id="KW-0812">Transmembrane</keyword>
<dbReference type="PANTHER" id="PTHR39188:SF3">
    <property type="entry name" value="STAGE IV SPORULATION PROTEIN FB"/>
    <property type="match status" value="1"/>
</dbReference>
<dbReference type="RefSeq" id="WP_284374903.1">
    <property type="nucleotide sequence ID" value="NZ_BSNN01000001.1"/>
</dbReference>
<name>A0ABQ5VQQ3_9RHOB</name>
<dbReference type="PANTHER" id="PTHR39188">
    <property type="entry name" value="MEMBRANE-ASSOCIATED ZINC METALLOPROTEASE M50B"/>
    <property type="match status" value="1"/>
</dbReference>
<keyword evidence="11 12" id="KW-0472">Membrane</keyword>
<evidence type="ECO:0000259" key="13">
    <source>
        <dbReference type="Pfam" id="PF02163"/>
    </source>
</evidence>
<evidence type="ECO:0000313" key="15">
    <source>
        <dbReference type="Proteomes" id="UP001156694"/>
    </source>
</evidence>
<comment type="cofactor">
    <cofactor evidence="1">
        <name>Zn(2+)</name>
        <dbReference type="ChEBI" id="CHEBI:29105"/>
    </cofactor>
</comment>
<evidence type="ECO:0000256" key="5">
    <source>
        <dbReference type="ARBA" id="ARBA00022692"/>
    </source>
</evidence>
<comment type="similarity">
    <text evidence="3">Belongs to the peptidase M50B family.</text>
</comment>
<keyword evidence="8" id="KW-0862">Zinc</keyword>
<proteinExistence type="inferred from homology"/>
<feature type="domain" description="Peptidase M50" evidence="13">
    <location>
        <begin position="139"/>
        <end position="179"/>
    </location>
</feature>
<evidence type="ECO:0000256" key="1">
    <source>
        <dbReference type="ARBA" id="ARBA00001947"/>
    </source>
</evidence>
<evidence type="ECO:0000256" key="3">
    <source>
        <dbReference type="ARBA" id="ARBA00007931"/>
    </source>
</evidence>
<feature type="transmembrane region" description="Helical" evidence="12">
    <location>
        <begin position="233"/>
        <end position="258"/>
    </location>
</feature>
<keyword evidence="10" id="KW-0482">Metalloprotease</keyword>
<dbReference type="EMBL" id="BSNN01000001">
    <property type="protein sequence ID" value="GLQ33732.1"/>
    <property type="molecule type" value="Genomic_DNA"/>
</dbReference>
<dbReference type="InterPro" id="IPR008915">
    <property type="entry name" value="Peptidase_M50"/>
</dbReference>
<feature type="transmembrane region" description="Helical" evidence="12">
    <location>
        <begin position="183"/>
        <end position="212"/>
    </location>
</feature>
<feature type="transmembrane region" description="Helical" evidence="12">
    <location>
        <begin position="107"/>
        <end position="129"/>
    </location>
</feature>
<keyword evidence="7" id="KW-0378">Hydrolase</keyword>
<evidence type="ECO:0000256" key="9">
    <source>
        <dbReference type="ARBA" id="ARBA00022989"/>
    </source>
</evidence>
<evidence type="ECO:0000256" key="6">
    <source>
        <dbReference type="ARBA" id="ARBA00022723"/>
    </source>
</evidence>
<accession>A0ABQ5VQQ3</accession>
<keyword evidence="4" id="KW-0645">Protease</keyword>
<evidence type="ECO:0000256" key="4">
    <source>
        <dbReference type="ARBA" id="ARBA00022670"/>
    </source>
</evidence>
<feature type="transmembrane region" description="Helical" evidence="12">
    <location>
        <begin position="36"/>
        <end position="65"/>
    </location>
</feature>
<dbReference type="Proteomes" id="UP001156694">
    <property type="component" value="Unassembled WGS sequence"/>
</dbReference>
<evidence type="ECO:0000313" key="14">
    <source>
        <dbReference type="EMBL" id="GLQ33732.1"/>
    </source>
</evidence>
<protein>
    <recommendedName>
        <fullName evidence="13">Peptidase M50 domain-containing protein</fullName>
    </recommendedName>
</protein>
<organism evidence="14 15">
    <name type="scientific">Amylibacter marinus</name>
    <dbReference type="NCBI Taxonomy" id="1475483"/>
    <lineage>
        <taxon>Bacteria</taxon>
        <taxon>Pseudomonadati</taxon>
        <taxon>Pseudomonadota</taxon>
        <taxon>Alphaproteobacteria</taxon>
        <taxon>Rhodobacterales</taxon>
        <taxon>Paracoccaceae</taxon>
        <taxon>Amylibacter</taxon>
    </lineage>
</organism>
<comment type="caution">
    <text evidence="14">The sequence shown here is derived from an EMBL/GenBank/DDBJ whole genome shotgun (WGS) entry which is preliminary data.</text>
</comment>
<gene>
    <name evidence="14" type="ORF">GCM10007939_00150</name>
</gene>
<feature type="transmembrane region" description="Helical" evidence="12">
    <location>
        <begin position="141"/>
        <end position="163"/>
    </location>
</feature>
<reference evidence="15" key="1">
    <citation type="journal article" date="2019" name="Int. J. Syst. Evol. Microbiol.">
        <title>The Global Catalogue of Microorganisms (GCM) 10K type strain sequencing project: providing services to taxonomists for standard genome sequencing and annotation.</title>
        <authorList>
            <consortium name="The Broad Institute Genomics Platform"/>
            <consortium name="The Broad Institute Genome Sequencing Center for Infectious Disease"/>
            <person name="Wu L."/>
            <person name="Ma J."/>
        </authorList>
    </citation>
    <scope>NUCLEOTIDE SEQUENCE [LARGE SCALE GENOMIC DNA]</scope>
    <source>
        <strain evidence="15">NBRC 110140</strain>
    </source>
</reference>
<evidence type="ECO:0000256" key="8">
    <source>
        <dbReference type="ARBA" id="ARBA00022833"/>
    </source>
</evidence>
<keyword evidence="9 12" id="KW-1133">Transmembrane helix</keyword>
<feature type="domain" description="Peptidase M50" evidence="13">
    <location>
        <begin position="57"/>
        <end position="128"/>
    </location>
</feature>
<comment type="subcellular location">
    <subcellularLocation>
        <location evidence="2">Membrane</location>
        <topology evidence="2">Multi-pass membrane protein</topology>
    </subcellularLocation>
</comment>
<evidence type="ECO:0000256" key="12">
    <source>
        <dbReference type="SAM" id="Phobius"/>
    </source>
</evidence>